<keyword evidence="2" id="KW-0472">Membrane</keyword>
<evidence type="ECO:0000256" key="1">
    <source>
        <dbReference type="SAM" id="MobiDB-lite"/>
    </source>
</evidence>
<reference evidence="3 4" key="1">
    <citation type="submission" date="2014-06" db="EMBL/GenBank/DDBJ databases">
        <authorList>
            <person name="Swart Estienne"/>
        </authorList>
    </citation>
    <scope>NUCLEOTIDE SEQUENCE [LARGE SCALE GENOMIC DNA]</scope>
    <source>
        <strain evidence="3 4">130c</strain>
    </source>
</reference>
<keyword evidence="2" id="KW-0812">Transmembrane</keyword>
<dbReference type="AlphaFoldDB" id="A0A078AX31"/>
<evidence type="ECO:0000313" key="4">
    <source>
        <dbReference type="Proteomes" id="UP000039865"/>
    </source>
</evidence>
<evidence type="ECO:0000313" key="3">
    <source>
        <dbReference type="EMBL" id="CDW87000.1"/>
    </source>
</evidence>
<keyword evidence="4" id="KW-1185">Reference proteome</keyword>
<dbReference type="InParanoid" id="A0A078AX31"/>
<feature type="compositionally biased region" description="Low complexity" evidence="1">
    <location>
        <begin position="90"/>
        <end position="103"/>
    </location>
</feature>
<proteinExistence type="predicted"/>
<feature type="transmembrane region" description="Helical" evidence="2">
    <location>
        <begin position="14"/>
        <end position="33"/>
    </location>
</feature>
<protein>
    <submittedName>
        <fullName evidence="3">Uncharacterized protein</fullName>
    </submittedName>
</protein>
<organism evidence="3 4">
    <name type="scientific">Stylonychia lemnae</name>
    <name type="common">Ciliate</name>
    <dbReference type="NCBI Taxonomy" id="5949"/>
    <lineage>
        <taxon>Eukaryota</taxon>
        <taxon>Sar</taxon>
        <taxon>Alveolata</taxon>
        <taxon>Ciliophora</taxon>
        <taxon>Intramacronucleata</taxon>
        <taxon>Spirotrichea</taxon>
        <taxon>Stichotrichia</taxon>
        <taxon>Sporadotrichida</taxon>
        <taxon>Oxytrichidae</taxon>
        <taxon>Stylonychinae</taxon>
        <taxon>Stylonychia</taxon>
    </lineage>
</organism>
<dbReference type="EMBL" id="CCKQ01015196">
    <property type="protein sequence ID" value="CDW87000.1"/>
    <property type="molecule type" value="Genomic_DNA"/>
</dbReference>
<gene>
    <name evidence="3" type="primary">Contig10050.g10739</name>
    <name evidence="3" type="ORF">STYLEM_16102</name>
</gene>
<keyword evidence="2" id="KW-1133">Transmembrane helix</keyword>
<feature type="compositionally biased region" description="Gly residues" evidence="1">
    <location>
        <begin position="56"/>
        <end position="80"/>
    </location>
</feature>
<name>A0A078AX31_STYLE</name>
<evidence type="ECO:0000256" key="2">
    <source>
        <dbReference type="SAM" id="Phobius"/>
    </source>
</evidence>
<sequence length="112" mass="11948">MVRVYGEASFLYKIWHWILQIWEILMLFMASWFSKDPRYVDKKDAQPLRAGPSNKGSGGGGGPGSGGGGGGFGGNSGGGSSNSNDRPQFRPGRNIRGLNLNRNTARFPMGGG</sequence>
<accession>A0A078AX31</accession>
<dbReference type="Proteomes" id="UP000039865">
    <property type="component" value="Unassembled WGS sequence"/>
</dbReference>
<feature type="region of interest" description="Disordered" evidence="1">
    <location>
        <begin position="44"/>
        <end position="112"/>
    </location>
</feature>